<feature type="non-terminal residue" evidence="1">
    <location>
        <position position="57"/>
    </location>
</feature>
<dbReference type="EMBL" id="UINC01049308">
    <property type="protein sequence ID" value="SVB60932.1"/>
    <property type="molecule type" value="Genomic_DNA"/>
</dbReference>
<sequence>MSSETSEVKPLKEKIADKLPCPVGDIFSLPTVADLTNMFNEIAQLPGKLEAKLLEMK</sequence>
<name>A0A382FE69_9ZZZZ</name>
<evidence type="ECO:0000313" key="1">
    <source>
        <dbReference type="EMBL" id="SVB60932.1"/>
    </source>
</evidence>
<gene>
    <name evidence="1" type="ORF">METZ01_LOCUS213786</name>
</gene>
<proteinExistence type="predicted"/>
<organism evidence="1">
    <name type="scientific">marine metagenome</name>
    <dbReference type="NCBI Taxonomy" id="408172"/>
    <lineage>
        <taxon>unclassified sequences</taxon>
        <taxon>metagenomes</taxon>
        <taxon>ecological metagenomes</taxon>
    </lineage>
</organism>
<protein>
    <submittedName>
        <fullName evidence="1">Uncharacterized protein</fullName>
    </submittedName>
</protein>
<dbReference type="AlphaFoldDB" id="A0A382FE69"/>
<accession>A0A382FE69</accession>
<reference evidence="1" key="1">
    <citation type="submission" date="2018-05" db="EMBL/GenBank/DDBJ databases">
        <authorList>
            <person name="Lanie J.A."/>
            <person name="Ng W.-L."/>
            <person name="Kazmierczak K.M."/>
            <person name="Andrzejewski T.M."/>
            <person name="Davidsen T.M."/>
            <person name="Wayne K.J."/>
            <person name="Tettelin H."/>
            <person name="Glass J.I."/>
            <person name="Rusch D."/>
            <person name="Podicherti R."/>
            <person name="Tsui H.-C.T."/>
            <person name="Winkler M.E."/>
        </authorList>
    </citation>
    <scope>NUCLEOTIDE SEQUENCE</scope>
</reference>